<sequence>MLNNKEWLNEQVKQGKTLAQVSKELNVTKRTVQNWEKKHQLKLKRDTPNTRKNKFNENFFSVIDTEEKAYILGFIMADGCIGSNRRTLDIKIAVKDIDILHKINKATESIAEIKDRENGRYKTMSLCSKKMVADLEKWSVTRKKSATLKFPELKNVEMYRHFLRGIFDGDGHIGKRQCALIVGSSTFFKSFMSFLDEQFSYKPWYSDHTNYFHLQFSRKDSWFIKWLYTDCSIYLDRKYKSFKDNWEAYRTKGTEVEDKKPLR</sequence>
<organism evidence="2 3">
    <name type="scientific">Bacillus cereus</name>
    <dbReference type="NCBI Taxonomy" id="1396"/>
    <lineage>
        <taxon>Bacteria</taxon>
        <taxon>Bacillati</taxon>
        <taxon>Bacillota</taxon>
        <taxon>Bacilli</taxon>
        <taxon>Bacillales</taxon>
        <taxon>Bacillaceae</taxon>
        <taxon>Bacillus</taxon>
        <taxon>Bacillus cereus group</taxon>
    </lineage>
</organism>
<dbReference type="EMBL" id="NTQT01000045">
    <property type="protein sequence ID" value="PFC69959.1"/>
    <property type="molecule type" value="Genomic_DNA"/>
</dbReference>
<dbReference type="RefSeq" id="WP_098289279.1">
    <property type="nucleotide sequence ID" value="NZ_NTQT01000045.1"/>
</dbReference>
<comment type="caution">
    <text evidence="2">The sequence shown here is derived from an EMBL/GenBank/DDBJ whole genome shotgun (WGS) entry which is preliminary data.</text>
</comment>
<dbReference type="Proteomes" id="UP000220226">
    <property type="component" value="Unassembled WGS sequence"/>
</dbReference>
<feature type="domain" description="DOD-type homing endonuclease" evidence="1">
    <location>
        <begin position="71"/>
        <end position="197"/>
    </location>
</feature>
<evidence type="ECO:0000313" key="2">
    <source>
        <dbReference type="EMBL" id="PFC69959.1"/>
    </source>
</evidence>
<evidence type="ECO:0000313" key="3">
    <source>
        <dbReference type="Proteomes" id="UP000220226"/>
    </source>
</evidence>
<reference evidence="2 3" key="1">
    <citation type="submission" date="2017-09" db="EMBL/GenBank/DDBJ databases">
        <title>Large-scale bioinformatics analysis of Bacillus genomes uncovers conserved roles of natural products in bacterial physiology.</title>
        <authorList>
            <consortium name="Agbiome Team Llc"/>
            <person name="Bleich R.M."/>
            <person name="Grubbs K.J."/>
            <person name="Santa Maria K.C."/>
            <person name="Allen S.E."/>
            <person name="Farag S."/>
            <person name="Shank E.A."/>
            <person name="Bowers A."/>
        </authorList>
    </citation>
    <scope>NUCLEOTIDE SEQUENCE [LARGE SCALE GENOMIC DNA]</scope>
    <source>
        <strain evidence="2 3">AFS025165</strain>
    </source>
</reference>
<dbReference type="SUPFAM" id="SSF55608">
    <property type="entry name" value="Homing endonucleases"/>
    <property type="match status" value="1"/>
</dbReference>
<dbReference type="GO" id="GO:0004519">
    <property type="term" value="F:endonuclease activity"/>
    <property type="evidence" value="ECO:0007669"/>
    <property type="project" value="InterPro"/>
</dbReference>
<name>A0A2A8XVN0_BACCE</name>
<dbReference type="PROSITE" id="PS50819">
    <property type="entry name" value="INTEIN_ENDONUCLEASE"/>
    <property type="match status" value="1"/>
</dbReference>
<accession>A0A2A8XVN0</accession>
<protein>
    <recommendedName>
        <fullName evidence="1">DOD-type homing endonuclease domain-containing protein</fullName>
    </recommendedName>
</protein>
<dbReference type="Gene3D" id="1.10.1660.10">
    <property type="match status" value="1"/>
</dbReference>
<evidence type="ECO:0000259" key="1">
    <source>
        <dbReference type="PROSITE" id="PS50819"/>
    </source>
</evidence>
<dbReference type="InterPro" id="IPR027434">
    <property type="entry name" value="Homing_endonucl"/>
</dbReference>
<proteinExistence type="predicted"/>
<dbReference type="InterPro" id="IPR004042">
    <property type="entry name" value="Intein_endonuc_central"/>
</dbReference>
<dbReference type="AlphaFoldDB" id="A0A2A8XVN0"/>
<dbReference type="Gene3D" id="3.10.28.10">
    <property type="entry name" value="Homing endonucleases"/>
    <property type="match status" value="1"/>
</dbReference>
<gene>
    <name evidence="2" type="ORF">CN290_28705</name>
</gene>